<dbReference type="Proteomes" id="UP000827805">
    <property type="component" value="Segment"/>
</dbReference>
<name>A0AAE8C054_9CAUD</name>
<evidence type="ECO:0000313" key="2">
    <source>
        <dbReference type="Proteomes" id="UP000827805"/>
    </source>
</evidence>
<dbReference type="EMBL" id="MZ443779">
    <property type="protein sequence ID" value="QZE58045.1"/>
    <property type="molecule type" value="Genomic_DNA"/>
</dbReference>
<proteinExistence type="predicted"/>
<organism evidence="1 2">
    <name type="scientific">Erwinia phage pEa_SNUABM_33</name>
    <dbReference type="NCBI Taxonomy" id="2869556"/>
    <lineage>
        <taxon>Viruses</taxon>
        <taxon>Duplodnaviria</taxon>
        <taxon>Heunggongvirae</taxon>
        <taxon>Uroviricota</taxon>
        <taxon>Caudoviricetes</taxon>
        <taxon>Alexandravirus</taxon>
        <taxon>Alexandravirus SNUABM33</taxon>
    </lineage>
</organism>
<protein>
    <submittedName>
        <fullName evidence="1">Uncharacterized protein</fullName>
    </submittedName>
</protein>
<accession>A0AAE8C054</accession>
<reference evidence="1 2" key="1">
    <citation type="submission" date="2021-06" db="EMBL/GenBank/DDBJ databases">
        <title>Complete genome sequence of Erwinia phage pEa_SNUABM_33.</title>
        <authorList>
            <person name="Kim S.G."/>
            <person name="Park S.C."/>
        </authorList>
    </citation>
    <scope>NUCLEOTIDE SEQUENCE [LARGE SCALE GENOMIC DNA]</scope>
</reference>
<evidence type="ECO:0000313" key="1">
    <source>
        <dbReference type="EMBL" id="QZE58045.1"/>
    </source>
</evidence>
<gene>
    <name evidence="1" type="ORF">pEaSNUABM33_00169</name>
</gene>
<keyword evidence="2" id="KW-1185">Reference proteome</keyword>
<sequence length="160" mass="17675">MQLHEVEPKPQSGFETILRRALKEEGITLVNQSALGAATATLDVTVNVSIEGAATSLVDATYEKLTVVGMKDVRKTFGDCLMFLSCDKVEVIEAPFGCPPSYIFKDCVFCVGKRPETDMQTTYLAMQGIYPDLPPFSKLTSDQKKMISNHIAMLADYLRK</sequence>